<dbReference type="Proteomes" id="UP000036243">
    <property type="component" value="Unassembled WGS sequence"/>
</dbReference>
<dbReference type="CDD" id="cd01130">
    <property type="entry name" value="VirB11-like_ATPase"/>
    <property type="match status" value="1"/>
</dbReference>
<reference evidence="3 4" key="1">
    <citation type="submission" date="2015-02" db="EMBL/GenBank/DDBJ databases">
        <title>Evolution of B. cereus sensu lato: Distribution, horizontal transfer and duplication of chromosomal virulence genes.</title>
        <authorList>
            <person name="Boehm M.-E."/>
            <person name="Huptas C."/>
            <person name="Krey V.M."/>
            <person name="Scherer S."/>
        </authorList>
    </citation>
    <scope>NUCLEOTIDE SEQUENCE [LARGE SCALE GENOMIC DNA]</scope>
    <source>
        <strain evidence="3 4">#17</strain>
    </source>
</reference>
<evidence type="ECO:0000313" key="4">
    <source>
        <dbReference type="Proteomes" id="UP000036243"/>
    </source>
</evidence>
<evidence type="ECO:0000313" key="3">
    <source>
        <dbReference type="EMBL" id="KMP15668.1"/>
    </source>
</evidence>
<dbReference type="EMBL" id="JYFW01000035">
    <property type="protein sequence ID" value="KMP15668.1"/>
    <property type="molecule type" value="Genomic_DNA"/>
</dbReference>
<feature type="domain" description="Bacterial type II secretion system protein E" evidence="2">
    <location>
        <begin position="195"/>
        <end position="386"/>
    </location>
</feature>
<dbReference type="InterPro" id="IPR027417">
    <property type="entry name" value="P-loop_NTPase"/>
</dbReference>
<dbReference type="SUPFAM" id="SSF52540">
    <property type="entry name" value="P-loop containing nucleoside triphosphate hydrolases"/>
    <property type="match status" value="1"/>
</dbReference>
<accession>A0A0J7CT80</accession>
<evidence type="ECO:0000259" key="2">
    <source>
        <dbReference type="Pfam" id="PF00437"/>
    </source>
</evidence>
<organism evidence="3 4">
    <name type="scientific">Bacillus cereus</name>
    <dbReference type="NCBI Taxonomy" id="1396"/>
    <lineage>
        <taxon>Bacteria</taxon>
        <taxon>Bacillati</taxon>
        <taxon>Bacillota</taxon>
        <taxon>Bacilli</taxon>
        <taxon>Bacillales</taxon>
        <taxon>Bacillaceae</taxon>
        <taxon>Bacillus</taxon>
        <taxon>Bacillus cereus group</taxon>
    </lineage>
</organism>
<dbReference type="Gene3D" id="3.30.450.380">
    <property type="match status" value="1"/>
</dbReference>
<dbReference type="GO" id="GO:0016887">
    <property type="term" value="F:ATP hydrolysis activity"/>
    <property type="evidence" value="ECO:0007669"/>
    <property type="project" value="InterPro"/>
</dbReference>
<dbReference type="RefSeq" id="WP_000264620.1">
    <property type="nucleotide sequence ID" value="NZ_AP022858.1"/>
</dbReference>
<name>A0A0J7CT80_BACCE</name>
<dbReference type="Gene3D" id="3.40.50.300">
    <property type="entry name" value="P-loop containing nucleotide triphosphate hydrolases"/>
    <property type="match status" value="1"/>
</dbReference>
<dbReference type="InterPro" id="IPR050921">
    <property type="entry name" value="T4SS_GSP_E_ATPase"/>
</dbReference>
<comment type="caution">
    <text evidence="3">The sequence shown here is derived from an EMBL/GenBank/DDBJ whole genome shotgun (WGS) entry which is preliminary data.</text>
</comment>
<comment type="similarity">
    <text evidence="1">Belongs to the GSP E family.</text>
</comment>
<protein>
    <submittedName>
        <fullName evidence="3">Type II secretion system protein</fullName>
    </submittedName>
</protein>
<gene>
    <name evidence="3" type="ORF">TQ94_19685</name>
</gene>
<dbReference type="Pfam" id="PF00437">
    <property type="entry name" value="T2SSE"/>
    <property type="match status" value="1"/>
</dbReference>
<sequence>MWGYLQGKQVALKRNRVDLYHFGYMIRSKSARKLGTTTAQQIKDITDEIRAFLVKDHRDILSESFMNKEKRAAVEQIIKSFLLSNQVVISDVPSEQLLNMVCDDIVGFGIIEPLKEDQDVTDIYINGTKEIIYEKIGEGELTFPYRFETEEEVKALAYKMVNSTSESLNTAKPYVDCVFPYIRINIALDELGGLGTTITIRKNADHLRASEERMLSTNQASKEMLDFLAAAVKAKMNILVAGATGTGKSEFMKFLASHIPKGKKKERTLVVEDNPELYLHRIFPEHHFVPMQCRASEVEENAIDFDRLLTNALRQGPKRLIVGESRGKEALKMINFFQTGHPGFTSVHARSAIEAVRRLMLMCLQSGANIDAQYLYELISQTFDVIVFLEKKDDGNRYITEMIELLDYRGDIQFNELSQFIPTYEEQDEINESIGKIHGQHIITGKMSAKMEKKFRSATSVNPALYAPFLSQQEVQYA</sequence>
<dbReference type="InterPro" id="IPR001482">
    <property type="entry name" value="T2SS/T4SS_dom"/>
</dbReference>
<dbReference type="AlphaFoldDB" id="A0A0J7CT80"/>
<dbReference type="PANTHER" id="PTHR30486:SF6">
    <property type="entry name" value="TYPE IV PILUS RETRACTATION ATPASE PILT"/>
    <property type="match status" value="1"/>
</dbReference>
<evidence type="ECO:0000256" key="1">
    <source>
        <dbReference type="ARBA" id="ARBA00006611"/>
    </source>
</evidence>
<dbReference type="PANTHER" id="PTHR30486">
    <property type="entry name" value="TWITCHING MOTILITY PROTEIN PILT"/>
    <property type="match status" value="1"/>
</dbReference>
<proteinExistence type="inferred from homology"/>